<dbReference type="GO" id="GO:0006412">
    <property type="term" value="P:translation"/>
    <property type="evidence" value="ECO:0007669"/>
    <property type="project" value="UniProtKB-UniRule"/>
</dbReference>
<keyword evidence="2 5" id="KW-0689">Ribosomal protein</keyword>
<accession>A0A2H0WQ63</accession>
<dbReference type="Gene3D" id="3.30.70.1730">
    <property type="match status" value="1"/>
</dbReference>
<dbReference type="CDD" id="cd05797">
    <property type="entry name" value="Ribosomal_L10"/>
    <property type="match status" value="1"/>
</dbReference>
<dbReference type="Pfam" id="PF00466">
    <property type="entry name" value="Ribosomal_L10"/>
    <property type="match status" value="1"/>
</dbReference>
<dbReference type="EMBL" id="PEZI01000023">
    <property type="protein sequence ID" value="PIS14761.1"/>
    <property type="molecule type" value="Genomic_DNA"/>
</dbReference>
<dbReference type="AlphaFoldDB" id="A0A2H0WQ63"/>
<keyword evidence="3 5" id="KW-0687">Ribonucleoprotein</keyword>
<protein>
    <recommendedName>
        <fullName evidence="4 5">Large ribosomal subunit protein uL10</fullName>
    </recommendedName>
</protein>
<evidence type="ECO:0000256" key="2">
    <source>
        <dbReference type="ARBA" id="ARBA00022980"/>
    </source>
</evidence>
<sequence length="185" mass="20534">MLINNPLIINKFMNKQDKIFAVQDISARIKDAKTVALADFRGLNVNQVNQLRDRVREVGGTLQVIKNSLLARALNDNDYKVEKDDFAGQSIALFAETDEIAPLKVMAVFAKSISLLPFKMGFMAGKILTAEELTKFASLPSKIELQAKLVGMLASQPSRLVYALNWNLQKLVLVIKEVSLKNGKS</sequence>
<dbReference type="NCBIfam" id="NF000955">
    <property type="entry name" value="PRK00099.1-1"/>
    <property type="match status" value="1"/>
</dbReference>
<dbReference type="PANTHER" id="PTHR11560">
    <property type="entry name" value="39S RIBOSOMAL PROTEIN L10, MITOCHONDRIAL"/>
    <property type="match status" value="1"/>
</dbReference>
<dbReference type="InterPro" id="IPR043141">
    <property type="entry name" value="Ribosomal_uL10-like_sf"/>
</dbReference>
<evidence type="ECO:0000256" key="4">
    <source>
        <dbReference type="ARBA" id="ARBA00035202"/>
    </source>
</evidence>
<dbReference type="GO" id="GO:0070180">
    <property type="term" value="F:large ribosomal subunit rRNA binding"/>
    <property type="evidence" value="ECO:0007669"/>
    <property type="project" value="UniProtKB-UniRule"/>
</dbReference>
<dbReference type="SUPFAM" id="SSF160369">
    <property type="entry name" value="Ribosomal protein L10-like"/>
    <property type="match status" value="1"/>
</dbReference>
<dbReference type="HAMAP" id="MF_00362">
    <property type="entry name" value="Ribosomal_uL10"/>
    <property type="match status" value="1"/>
</dbReference>
<evidence type="ECO:0000313" key="6">
    <source>
        <dbReference type="EMBL" id="PIS14761.1"/>
    </source>
</evidence>
<comment type="function">
    <text evidence="5">Forms part of the ribosomal stalk, playing a central role in the interaction of the ribosome with GTP-bound translation factors.</text>
</comment>
<dbReference type="Gene3D" id="6.10.250.290">
    <property type="match status" value="1"/>
</dbReference>
<reference evidence="7" key="1">
    <citation type="submission" date="2017-09" db="EMBL/GenBank/DDBJ databases">
        <title>Depth-based differentiation of microbial function through sediment-hosted aquifers and enrichment of novel symbionts in the deep terrestrial subsurface.</title>
        <authorList>
            <person name="Probst A.J."/>
            <person name="Ladd B."/>
            <person name="Jarett J.K."/>
            <person name="Geller-Mcgrath D.E."/>
            <person name="Sieber C.M.K."/>
            <person name="Emerson J.B."/>
            <person name="Anantharaman K."/>
            <person name="Thomas B.C."/>
            <person name="Malmstrom R."/>
            <person name="Stieglmeier M."/>
            <person name="Klingl A."/>
            <person name="Woyke T."/>
            <person name="Ryan C.M."/>
            <person name="Banfield J.F."/>
        </authorList>
    </citation>
    <scope>NUCLEOTIDE SEQUENCE [LARGE SCALE GENOMIC DNA]</scope>
</reference>
<keyword evidence="5" id="KW-0694">RNA-binding</keyword>
<evidence type="ECO:0000256" key="5">
    <source>
        <dbReference type="HAMAP-Rule" id="MF_00362"/>
    </source>
</evidence>
<comment type="subunit">
    <text evidence="5">Part of the ribosomal stalk of the 50S ribosomal subunit. The N-terminus interacts with L11 and the large rRNA to form the base of the stalk. The C-terminus forms an elongated spine to which L12 dimers bind in a sequential fashion forming a multimeric L10(L12)X complex.</text>
</comment>
<dbReference type="InterPro" id="IPR022973">
    <property type="entry name" value="Ribosomal_uL10_bac"/>
</dbReference>
<dbReference type="InterPro" id="IPR047865">
    <property type="entry name" value="Ribosomal_uL10_bac_type"/>
</dbReference>
<keyword evidence="5" id="KW-0699">rRNA-binding</keyword>
<evidence type="ECO:0000256" key="3">
    <source>
        <dbReference type="ARBA" id="ARBA00023274"/>
    </source>
</evidence>
<dbReference type="GO" id="GO:0005840">
    <property type="term" value="C:ribosome"/>
    <property type="evidence" value="ECO:0007669"/>
    <property type="project" value="UniProtKB-KW"/>
</dbReference>
<evidence type="ECO:0000256" key="1">
    <source>
        <dbReference type="ARBA" id="ARBA00008889"/>
    </source>
</evidence>
<organism evidence="6 7">
    <name type="scientific">Candidatus Shapirobacteria bacterium CG09_land_8_20_14_0_10_39_12</name>
    <dbReference type="NCBI Taxonomy" id="1974885"/>
    <lineage>
        <taxon>Bacteria</taxon>
        <taxon>Candidatus Shapironibacteriota</taxon>
    </lineage>
</organism>
<dbReference type="InterPro" id="IPR001790">
    <property type="entry name" value="Ribosomal_uL10"/>
</dbReference>
<comment type="caution">
    <text evidence="6">The sequence shown here is derived from an EMBL/GenBank/DDBJ whole genome shotgun (WGS) entry which is preliminary data.</text>
</comment>
<dbReference type="Proteomes" id="UP000230775">
    <property type="component" value="Unassembled WGS sequence"/>
</dbReference>
<comment type="similarity">
    <text evidence="1 5">Belongs to the universal ribosomal protein uL10 family.</text>
</comment>
<proteinExistence type="inferred from homology"/>
<evidence type="ECO:0000313" key="7">
    <source>
        <dbReference type="Proteomes" id="UP000230775"/>
    </source>
</evidence>
<gene>
    <name evidence="5 6" type="primary">rplJ</name>
    <name evidence="6" type="ORF">COT64_00950</name>
</gene>
<dbReference type="GO" id="GO:1990904">
    <property type="term" value="C:ribonucleoprotein complex"/>
    <property type="evidence" value="ECO:0007669"/>
    <property type="project" value="UniProtKB-KW"/>
</dbReference>
<name>A0A2H0WQ63_9BACT</name>